<proteinExistence type="predicted"/>
<keyword evidence="2" id="KW-0472">Membrane</keyword>
<feature type="transmembrane region" description="Helical" evidence="2">
    <location>
        <begin position="748"/>
        <end position="768"/>
    </location>
</feature>
<dbReference type="AlphaFoldDB" id="A0A5C3PZX9"/>
<evidence type="ECO:0000313" key="5">
    <source>
        <dbReference type="EMBL" id="TFK95222.1"/>
    </source>
</evidence>
<dbReference type="Pfam" id="PF10337">
    <property type="entry name" value="ArAE_2_N"/>
    <property type="match status" value="1"/>
</dbReference>
<organism evidence="5 6">
    <name type="scientific">Pterulicium gracile</name>
    <dbReference type="NCBI Taxonomy" id="1884261"/>
    <lineage>
        <taxon>Eukaryota</taxon>
        <taxon>Fungi</taxon>
        <taxon>Dikarya</taxon>
        <taxon>Basidiomycota</taxon>
        <taxon>Agaricomycotina</taxon>
        <taxon>Agaricomycetes</taxon>
        <taxon>Agaricomycetidae</taxon>
        <taxon>Agaricales</taxon>
        <taxon>Pleurotineae</taxon>
        <taxon>Pterulaceae</taxon>
        <taxon>Pterulicium</taxon>
    </lineage>
</organism>
<dbReference type="Proteomes" id="UP000305067">
    <property type="component" value="Unassembled WGS sequence"/>
</dbReference>
<dbReference type="InterPro" id="IPR018820">
    <property type="entry name" value="BRE4-related_DUF2421"/>
</dbReference>
<evidence type="ECO:0000313" key="6">
    <source>
        <dbReference type="Proteomes" id="UP000305067"/>
    </source>
</evidence>
<feature type="transmembrane region" description="Helical" evidence="2">
    <location>
        <begin position="149"/>
        <end position="168"/>
    </location>
</feature>
<feature type="domain" description="Putative ER transporter 6TM N-terminal" evidence="4">
    <location>
        <begin position="9"/>
        <end position="229"/>
    </location>
</feature>
<feature type="transmembrane region" description="Helical" evidence="2">
    <location>
        <begin position="44"/>
        <end position="62"/>
    </location>
</feature>
<feature type="region of interest" description="Disordered" evidence="1">
    <location>
        <begin position="241"/>
        <end position="265"/>
    </location>
</feature>
<dbReference type="EMBL" id="ML178901">
    <property type="protein sequence ID" value="TFK95222.1"/>
    <property type="molecule type" value="Genomic_DNA"/>
</dbReference>
<dbReference type="OrthoDB" id="2274698at2759"/>
<name>A0A5C3PZX9_9AGAR</name>
<evidence type="ECO:0000256" key="2">
    <source>
        <dbReference type="SAM" id="Phobius"/>
    </source>
</evidence>
<evidence type="ECO:0000256" key="1">
    <source>
        <dbReference type="SAM" id="MobiDB-lite"/>
    </source>
</evidence>
<sequence length="1081" mass="120757">MPMHIDTGWIKANWHWCKVKPALRSALAAWIAMVLFLIPTVQRWLGQAGFLILIASVLSPPAEPFVVVFERETIICIFVAASWAWSCLGIFAASKARSTIIPASEMTVSPYHGEYIEAAPGVILGVFLVLGTCVLLFIKARQGPGPYTFATLLGCICMDISLTTAHLFPYPFYDIGQAIIVPVTLHTAIALLTSILFFPSPVSALFVMRMGDVIASARTNMRNQIGLLEMVGGGLQWYVKEKDDGGGPPGSPVTENGEGSSAQHCADKREKVLGTSDKSGAKPAASEEALATTPSFDDALSKLRIGVKGSEALLVPLASAGRLMKSDLVYGRVNPLDFKDLQATDRKLAVRSDGMTLYWGIVERERDGVFGRHMNWIRRLEGAVAFTHLSRLEIHLPSTPQFTLLPVHTPTHNDHHHHFHHTLTSHLSHLSHSLSSLHLHLPTRKQPPVGVFESMGYLLAEPDLFPKYDERSAFTPAAMAKILSSTCLEVVREVEGAMAVGEKWVREGGRWGRWREVFAKIGVSVGRAVKGRKSTEERLEGLRERRERMRGVLERFQMGGRHRVLDPYRPILESDYPGTVLEGEDIPPHRYLFHCYVYQSHLIRYCQLVLQLLDEIIHIAETRRTSRLWTPAERLLFRWNDRWKAPETLDKEDDENPEHIPGIRSSWDEDFDQVDIGLARKRNPDFLPARNAFEWVMDRVYRCVAGLGGGNVLFAIKAGALGTNKFVWALIMAQLTLARFRGDTVFGFTARIISTFLGGLVGLLIWYIGSEEAEGIPSASLLLPSWLSRSSFMRGCTGRYVLCRVSVVVAANSHEWIWVVGYSYQDEYQLTASSPGVGWAVAWDLLLLATIYYNPVIPTHHALTTVSELRAVYCSVDSFANSRKDYDMTEIIRTLTAIRAKLNRSLLLKTNAIYEFSLRGRWPAKRYHRVLELQMELAYSLSHLLTTIEKLEPSWTGAFLVRSVAPLGSRCMIATALRTGTPLPQITPCPLISRIGQKAYGLNIIQHHAEDDFGLPRTLTKETLENEQYMMLCVATSTTFKVVAALDKLMIATKEIVGEHYHIHGMSMDPRRSASGGVPLE</sequence>
<feature type="transmembrane region" description="Helical" evidence="2">
    <location>
        <begin position="21"/>
        <end position="38"/>
    </location>
</feature>
<feature type="transmembrane region" description="Helical" evidence="2">
    <location>
        <begin position="74"/>
        <end position="95"/>
    </location>
</feature>
<dbReference type="Pfam" id="PF10334">
    <property type="entry name" value="BRE4"/>
    <property type="match status" value="1"/>
</dbReference>
<evidence type="ECO:0008006" key="7">
    <source>
        <dbReference type="Google" id="ProtNLM"/>
    </source>
</evidence>
<accession>A0A5C3PZX9</accession>
<protein>
    <recommendedName>
        <fullName evidence="7">ER transporter 6TM N-terminal domain-containing protein</fullName>
    </recommendedName>
</protein>
<keyword evidence="2" id="KW-1133">Transmembrane helix</keyword>
<dbReference type="STRING" id="1884261.A0A5C3PZX9"/>
<keyword evidence="6" id="KW-1185">Reference proteome</keyword>
<feature type="transmembrane region" description="Helical" evidence="2">
    <location>
        <begin position="115"/>
        <end position="137"/>
    </location>
</feature>
<dbReference type="InterPro" id="IPR018823">
    <property type="entry name" value="ArAE_2_N"/>
</dbReference>
<keyword evidence="2" id="KW-0812">Transmembrane</keyword>
<feature type="domain" description="DUF2421" evidence="3">
    <location>
        <begin position="865"/>
        <end position="1061"/>
    </location>
</feature>
<evidence type="ECO:0000259" key="3">
    <source>
        <dbReference type="Pfam" id="PF10334"/>
    </source>
</evidence>
<reference evidence="5 6" key="1">
    <citation type="journal article" date="2019" name="Nat. Ecol. Evol.">
        <title>Megaphylogeny resolves global patterns of mushroom evolution.</title>
        <authorList>
            <person name="Varga T."/>
            <person name="Krizsan K."/>
            <person name="Foldi C."/>
            <person name="Dima B."/>
            <person name="Sanchez-Garcia M."/>
            <person name="Sanchez-Ramirez S."/>
            <person name="Szollosi G.J."/>
            <person name="Szarkandi J.G."/>
            <person name="Papp V."/>
            <person name="Albert L."/>
            <person name="Andreopoulos W."/>
            <person name="Angelini C."/>
            <person name="Antonin V."/>
            <person name="Barry K.W."/>
            <person name="Bougher N.L."/>
            <person name="Buchanan P."/>
            <person name="Buyck B."/>
            <person name="Bense V."/>
            <person name="Catcheside P."/>
            <person name="Chovatia M."/>
            <person name="Cooper J."/>
            <person name="Damon W."/>
            <person name="Desjardin D."/>
            <person name="Finy P."/>
            <person name="Geml J."/>
            <person name="Haridas S."/>
            <person name="Hughes K."/>
            <person name="Justo A."/>
            <person name="Karasinski D."/>
            <person name="Kautmanova I."/>
            <person name="Kiss B."/>
            <person name="Kocsube S."/>
            <person name="Kotiranta H."/>
            <person name="LaButti K.M."/>
            <person name="Lechner B.E."/>
            <person name="Liimatainen K."/>
            <person name="Lipzen A."/>
            <person name="Lukacs Z."/>
            <person name="Mihaltcheva S."/>
            <person name="Morgado L.N."/>
            <person name="Niskanen T."/>
            <person name="Noordeloos M.E."/>
            <person name="Ohm R.A."/>
            <person name="Ortiz-Santana B."/>
            <person name="Ovrebo C."/>
            <person name="Racz N."/>
            <person name="Riley R."/>
            <person name="Savchenko A."/>
            <person name="Shiryaev A."/>
            <person name="Soop K."/>
            <person name="Spirin V."/>
            <person name="Szebenyi C."/>
            <person name="Tomsovsky M."/>
            <person name="Tulloss R.E."/>
            <person name="Uehling J."/>
            <person name="Grigoriev I.V."/>
            <person name="Vagvolgyi C."/>
            <person name="Papp T."/>
            <person name="Martin F.M."/>
            <person name="Miettinen O."/>
            <person name="Hibbett D.S."/>
            <person name="Nagy L.G."/>
        </authorList>
    </citation>
    <scope>NUCLEOTIDE SEQUENCE [LARGE SCALE GENOMIC DNA]</scope>
    <source>
        <strain evidence="5 6">CBS 309.79</strain>
    </source>
</reference>
<feature type="compositionally biased region" description="Polar residues" evidence="1">
    <location>
        <begin position="253"/>
        <end position="263"/>
    </location>
</feature>
<dbReference type="GO" id="GO:0016020">
    <property type="term" value="C:membrane"/>
    <property type="evidence" value="ECO:0007669"/>
    <property type="project" value="UniProtKB-SubCell"/>
</dbReference>
<gene>
    <name evidence="5" type="ORF">BDV98DRAFT_587243</name>
</gene>
<dbReference type="PANTHER" id="PTHR37994">
    <property type="entry name" value="ARAE_2_N DOMAIN-CONTAINING PROTEIN-RELATED"/>
    <property type="match status" value="1"/>
</dbReference>
<evidence type="ECO:0000259" key="4">
    <source>
        <dbReference type="Pfam" id="PF10337"/>
    </source>
</evidence>
<feature type="transmembrane region" description="Helical" evidence="2">
    <location>
        <begin position="188"/>
        <end position="208"/>
    </location>
</feature>
<dbReference type="PANTHER" id="PTHR37994:SF1">
    <property type="entry name" value="ER TRANSPORTER 6TM N-TERMINAL DOMAIN-CONTAINING PROTEIN"/>
    <property type="match status" value="1"/>
</dbReference>